<sequence length="1465" mass="160203">MKKNYLLVFITILLFNQFSFAQHNPIAKRILITKPSPSQLLQIKNAGIDLGCGAIFHEENLTLELGSQELKSLEKAKINYTVLIKDLKSYYEKITKKELPKAKKELEEQKKLAKNNARSLSTKSTTINNFIQYEGCTEVDWAVPQNFELGSMAGCLTYDEVLSQLDLMRAKYPNLISVKANASPTNQVTHGNAFTNSGAYNTWSGQTIYYVRISDNPDSFEANEPESLYSGMTHSREVSSLMNIMYYMWYVLENYSTDPGIKNLVDNHQMYFIPVVNPDGLKWNEQIAPSGGGLQRKNLNPSANTGNNDARGVDLNRNFNYFWGASPLYNGSSGTTSNQTYRGTSAASEPETRIIRDFSLTRNFKTALNHHATSNLMPHSYNGYPAAPPSGRENEYAKFCQDLTRFNRYIYGEAPDVLTVANGDLSDWMLGGVADVNGSTGSGKQVLALSPEHGAPDGSEGGFWPTGQQITDIAKRGMRMNFVNAYYSGKFTQFHDQNSTEISTKTGDLKFGLEYLGQTLGNITLTVTPVSSNITSITSPPTQTGWTKLEQRTVNAAYVLNEDIKDNEIIEFKISLTNDDGYVMYETNIIKYFNPTVFITDNPDVSGITNWTSSGGAWGTTTDSFSGTAAITDSPAGAYANNTNKTLRLNTPVNLANSAGAVVQFYAKWDLERNFDYAQFQASVDGTNWVSLCGKYTKPASSLNTNRYNSASSTNTSPTKTFADRSNQPTGQLVYEGDTMDKWVMEEIYISPTENSSFFGQSNVQFRFLLDSDSSNRADGYSTTFDGFVFDDFKIIKIPSAPPVAICKPATLSLNSSGSLTVLPSDVDNNSTDDVGITSITVSPNTFDCTHADTTQNVTLTVTDADGQTSTCIATVTIIDVTPPVTPTLANITGQCSVTPIAPTTTDVCAGTIIGTTTTVFPITTPGTTVVTWSFDDGNGQIVTANQNIIIGTTTWDGTTWSNSEPVSGMNAVISGNLIINSNLTACSLSVNNNAVVTVNSGFNLNIAGDVSVASGSSLTFESNANLIQSKNTNGNTGNIIVKRKTSPLMLLDYVLWSAPVSGQQLQLFSPSTLSNRFYTYNPSTNFYSGIASTNNFATGTGYLIRMPNNHPTTPTIWEGQFQGVPNNGNYNLTVTNNTYNAIGNPYPSTINANTFISTNNITEALYFWRKTNNALSTSYATYTLAGGTANAGGLSSIVPNGVIQVGQGFIAKATSNTISFTNAMRLGNNEDQFFRTKNIERNRIWLNLSTPTSQINQMLIAYMTSATAGIDATIDGKYINDNPIALNSLIENQEFIIQGRGLPFVDTDIVPLTFKTNVSGNFNIAIDHVDGLFANQQDIFLMDKLNDAIHDLKKSEYPFSSAIGTFNNRFELMYKNSKTLGIETPIFNENTILIFNNQGVIDINSGSTVMKNVTIFDIRGRIIFEQKEVNATKTSIKDFGAAEQTLIIKITSDQNEVVTKKVVY</sequence>
<evidence type="ECO:0000256" key="7">
    <source>
        <dbReference type="PROSITE-ProRule" id="PRU01379"/>
    </source>
</evidence>
<feature type="signal peptide" evidence="10">
    <location>
        <begin position="1"/>
        <end position="21"/>
    </location>
</feature>
<evidence type="ECO:0000256" key="3">
    <source>
        <dbReference type="ARBA" id="ARBA00022670"/>
    </source>
</evidence>
<evidence type="ECO:0000313" key="12">
    <source>
        <dbReference type="EMBL" id="RDI58205.1"/>
    </source>
</evidence>
<comment type="cofactor">
    <cofactor evidence="1">
        <name>Zn(2+)</name>
        <dbReference type="ChEBI" id="CHEBI:29105"/>
    </cofactor>
</comment>
<protein>
    <submittedName>
        <fullName evidence="13">Zinc carboxypeptidase</fullName>
    </submittedName>
</protein>
<evidence type="ECO:0000259" key="11">
    <source>
        <dbReference type="PROSITE" id="PS52035"/>
    </source>
</evidence>
<feature type="region of interest" description="Disordered" evidence="9">
    <location>
        <begin position="704"/>
        <end position="731"/>
    </location>
</feature>
<dbReference type="EMBL" id="VLKX01000001">
    <property type="protein sequence ID" value="TWI51992.1"/>
    <property type="molecule type" value="Genomic_DNA"/>
</dbReference>
<reference evidence="13" key="3">
    <citation type="submission" date="2019-07" db="EMBL/GenBank/DDBJ databases">
        <authorList>
            <person name="Whitman W."/>
            <person name="Huntemann M."/>
            <person name="Clum A."/>
            <person name="Pillay M."/>
            <person name="Palaniappan K."/>
            <person name="Varghese N."/>
            <person name="Mikhailova N."/>
            <person name="Stamatis D."/>
            <person name="Reddy T."/>
            <person name="Daum C."/>
            <person name="Shapiro N."/>
            <person name="Ivanova N."/>
            <person name="Kyrpides N."/>
            <person name="Woyke T."/>
        </authorList>
    </citation>
    <scope>NUCLEOTIDE SEQUENCE</scope>
    <source>
        <strain evidence="13">CGMCC 1.5380</strain>
    </source>
</reference>
<evidence type="ECO:0000256" key="10">
    <source>
        <dbReference type="SAM" id="SignalP"/>
    </source>
</evidence>
<dbReference type="GO" id="GO:0006508">
    <property type="term" value="P:proteolysis"/>
    <property type="evidence" value="ECO:0007669"/>
    <property type="project" value="UniProtKB-KW"/>
</dbReference>
<dbReference type="Gene3D" id="3.40.630.10">
    <property type="entry name" value="Zn peptidases"/>
    <property type="match status" value="1"/>
</dbReference>
<dbReference type="GO" id="GO:0005615">
    <property type="term" value="C:extracellular space"/>
    <property type="evidence" value="ECO:0007669"/>
    <property type="project" value="TreeGrafter"/>
</dbReference>
<dbReference type="SMART" id="SM00631">
    <property type="entry name" value="Zn_pept"/>
    <property type="match status" value="1"/>
</dbReference>
<feature type="chain" id="PRO_5022874997" evidence="10">
    <location>
        <begin position="22"/>
        <end position="1465"/>
    </location>
</feature>
<comment type="similarity">
    <text evidence="2 7">Belongs to the peptidase M14 family.</text>
</comment>
<evidence type="ECO:0000256" key="8">
    <source>
        <dbReference type="SAM" id="Coils"/>
    </source>
</evidence>
<name>A0A562Q5I1_9FLAO</name>
<dbReference type="NCBIfam" id="NF033708">
    <property type="entry name" value="T9SS_Cterm_ChiA"/>
    <property type="match status" value="1"/>
</dbReference>
<evidence type="ECO:0000313" key="14">
    <source>
        <dbReference type="Proteomes" id="UP000254518"/>
    </source>
</evidence>
<dbReference type="Proteomes" id="UP000254518">
    <property type="component" value="Unassembled WGS sequence"/>
</dbReference>
<feature type="compositionally biased region" description="Polar residues" evidence="9">
    <location>
        <begin position="297"/>
        <end position="308"/>
    </location>
</feature>
<dbReference type="GO" id="GO:0004181">
    <property type="term" value="F:metallocarboxypeptidase activity"/>
    <property type="evidence" value="ECO:0007669"/>
    <property type="project" value="InterPro"/>
</dbReference>
<reference evidence="12 14" key="2">
    <citation type="submission" date="2018-07" db="EMBL/GenBank/DDBJ databases">
        <title>Genomic Encyclopedia of Type Strains, Phase IV (KMG-IV): sequencing the most valuable type-strain genomes for metagenomic binning, comparative biology and taxonomic classification.</title>
        <authorList>
            <person name="Goeker M."/>
        </authorList>
    </citation>
    <scope>NUCLEOTIDE SEQUENCE [LARGE SCALE GENOMIC DNA]</scope>
    <source>
        <strain evidence="12 14">DSM 19728</strain>
    </source>
</reference>
<dbReference type="CDD" id="cd03859">
    <property type="entry name" value="M14_CPT"/>
    <property type="match status" value="1"/>
</dbReference>
<dbReference type="PANTHER" id="PTHR11705">
    <property type="entry name" value="PROTEASE FAMILY M14 CARBOXYPEPTIDASE A,B"/>
    <property type="match status" value="1"/>
</dbReference>
<dbReference type="InterPro" id="IPR033810">
    <property type="entry name" value="Carboxypeptidase_T"/>
</dbReference>
<feature type="domain" description="Peptidase M14" evidence="11">
    <location>
        <begin position="154"/>
        <end position="488"/>
    </location>
</feature>
<feature type="region of interest" description="Disordered" evidence="9">
    <location>
        <begin position="289"/>
        <end position="310"/>
    </location>
</feature>
<accession>A0A562Q5I1</accession>
<dbReference type="GO" id="GO:0008270">
    <property type="term" value="F:zinc ion binding"/>
    <property type="evidence" value="ECO:0007669"/>
    <property type="project" value="InterPro"/>
</dbReference>
<evidence type="ECO:0000256" key="5">
    <source>
        <dbReference type="ARBA" id="ARBA00022833"/>
    </source>
</evidence>
<evidence type="ECO:0000256" key="1">
    <source>
        <dbReference type="ARBA" id="ARBA00001947"/>
    </source>
</evidence>
<dbReference type="Pfam" id="PF00246">
    <property type="entry name" value="Peptidase_M14"/>
    <property type="match status" value="1"/>
</dbReference>
<evidence type="ECO:0000313" key="13">
    <source>
        <dbReference type="EMBL" id="TWI51992.1"/>
    </source>
</evidence>
<keyword evidence="10" id="KW-0732">Signal</keyword>
<evidence type="ECO:0000313" key="15">
    <source>
        <dbReference type="Proteomes" id="UP000321392"/>
    </source>
</evidence>
<reference evidence="13 15" key="1">
    <citation type="journal article" date="2015" name="Stand. Genomic Sci.">
        <title>Genomic Encyclopedia of Bacterial and Archaeal Type Strains, Phase III: the genomes of soil and plant-associated and newly described type strains.</title>
        <authorList>
            <person name="Whitman W.B."/>
            <person name="Woyke T."/>
            <person name="Klenk H.P."/>
            <person name="Zhou Y."/>
            <person name="Lilburn T.G."/>
            <person name="Beck B.J."/>
            <person name="De Vos P."/>
            <person name="Vandamme P."/>
            <person name="Eisen J.A."/>
            <person name="Garrity G."/>
            <person name="Hugenholtz P."/>
            <person name="Kyrpides N.C."/>
        </authorList>
    </citation>
    <scope>NUCLEOTIDE SEQUENCE [LARGE SCALE GENOMIC DNA]</scope>
    <source>
        <strain evidence="13 15">CGMCC 1.5380</strain>
    </source>
</reference>
<evidence type="ECO:0000256" key="6">
    <source>
        <dbReference type="ARBA" id="ARBA00023049"/>
    </source>
</evidence>
<comment type="caution">
    <text evidence="13">The sequence shown here is derived from an EMBL/GenBank/DDBJ whole genome shotgun (WGS) entry which is preliminary data.</text>
</comment>
<evidence type="ECO:0000256" key="9">
    <source>
        <dbReference type="SAM" id="MobiDB-lite"/>
    </source>
</evidence>
<dbReference type="EMBL" id="QQBA01000001">
    <property type="protein sequence ID" value="RDI58205.1"/>
    <property type="molecule type" value="Genomic_DNA"/>
</dbReference>
<dbReference type="OrthoDB" id="1652165at2"/>
<keyword evidence="4" id="KW-0378">Hydrolase</keyword>
<proteinExistence type="inferred from homology"/>
<keyword evidence="8" id="KW-0175">Coiled coil</keyword>
<keyword evidence="6" id="KW-0482">Metalloprotease</keyword>
<keyword evidence="13" id="KW-0121">Carboxypeptidase</keyword>
<evidence type="ECO:0000256" key="2">
    <source>
        <dbReference type="ARBA" id="ARBA00005988"/>
    </source>
</evidence>
<dbReference type="RefSeq" id="WP_114752930.1">
    <property type="nucleotide sequence ID" value="NZ_QQBA01000001.1"/>
</dbReference>
<dbReference type="InterPro" id="IPR000834">
    <property type="entry name" value="Peptidase_M14"/>
</dbReference>
<dbReference type="PANTHER" id="PTHR11705:SF143">
    <property type="entry name" value="SLL0236 PROTEIN"/>
    <property type="match status" value="1"/>
</dbReference>
<gene>
    <name evidence="12" type="ORF">DFR66_101130</name>
    <name evidence="13" type="ORF">IQ02_00128</name>
</gene>
<evidence type="ECO:0000256" key="4">
    <source>
        <dbReference type="ARBA" id="ARBA00022801"/>
    </source>
</evidence>
<dbReference type="PROSITE" id="PS52035">
    <property type="entry name" value="PEPTIDASE_M14"/>
    <property type="match status" value="1"/>
</dbReference>
<feature type="active site" description="Proton donor/acceptor" evidence="7">
    <location>
        <position position="452"/>
    </location>
</feature>
<dbReference type="SUPFAM" id="SSF53187">
    <property type="entry name" value="Zn-dependent exopeptidases"/>
    <property type="match status" value="1"/>
</dbReference>
<keyword evidence="3" id="KW-0645">Protease</keyword>
<organism evidence="13 15">
    <name type="scientific">Flavobacterium glaciei</name>
    <dbReference type="NCBI Taxonomy" id="386300"/>
    <lineage>
        <taxon>Bacteria</taxon>
        <taxon>Pseudomonadati</taxon>
        <taxon>Bacteroidota</taxon>
        <taxon>Flavobacteriia</taxon>
        <taxon>Flavobacteriales</taxon>
        <taxon>Flavobacteriaceae</taxon>
        <taxon>Flavobacterium</taxon>
    </lineage>
</organism>
<feature type="coiled-coil region" evidence="8">
    <location>
        <begin position="96"/>
        <end position="123"/>
    </location>
</feature>
<keyword evidence="14" id="KW-1185">Reference proteome</keyword>
<dbReference type="Proteomes" id="UP000321392">
    <property type="component" value="Unassembled WGS sequence"/>
</dbReference>
<keyword evidence="5" id="KW-0862">Zinc</keyword>